<dbReference type="GO" id="GO:0003700">
    <property type="term" value="F:DNA-binding transcription factor activity"/>
    <property type="evidence" value="ECO:0007669"/>
    <property type="project" value="TreeGrafter"/>
</dbReference>
<feature type="domain" description="HTH lacI-type" evidence="4">
    <location>
        <begin position="8"/>
        <end position="57"/>
    </location>
</feature>
<dbReference type="Gene3D" id="3.40.50.2300">
    <property type="match status" value="2"/>
</dbReference>
<reference evidence="5" key="2">
    <citation type="journal article" date="2021" name="PeerJ">
        <title>Extensive microbial diversity within the chicken gut microbiome revealed by metagenomics and culture.</title>
        <authorList>
            <person name="Gilroy R."/>
            <person name="Ravi A."/>
            <person name="Getino M."/>
            <person name="Pursley I."/>
            <person name="Horton D.L."/>
            <person name="Alikhan N.F."/>
            <person name="Baker D."/>
            <person name="Gharbi K."/>
            <person name="Hall N."/>
            <person name="Watson M."/>
            <person name="Adriaenssens E.M."/>
            <person name="Foster-Nyarko E."/>
            <person name="Jarju S."/>
            <person name="Secka A."/>
            <person name="Antonio M."/>
            <person name="Oren A."/>
            <person name="Chaudhuri R.R."/>
            <person name="La Ragione R."/>
            <person name="Hildebrand F."/>
            <person name="Pallen M.J."/>
        </authorList>
    </citation>
    <scope>NUCLEOTIDE SEQUENCE</scope>
    <source>
        <strain evidence="5">CHK176-6737</strain>
    </source>
</reference>
<reference evidence="5" key="1">
    <citation type="submission" date="2020-10" db="EMBL/GenBank/DDBJ databases">
        <authorList>
            <person name="Gilroy R."/>
        </authorList>
    </citation>
    <scope>NUCLEOTIDE SEQUENCE</scope>
    <source>
        <strain evidence="5">CHK176-6737</strain>
    </source>
</reference>
<dbReference type="InterPro" id="IPR010982">
    <property type="entry name" value="Lambda_DNA-bd_dom_sf"/>
</dbReference>
<gene>
    <name evidence="5" type="ORF">IAD23_07045</name>
</gene>
<dbReference type="PANTHER" id="PTHR30146:SF109">
    <property type="entry name" value="HTH-TYPE TRANSCRIPTIONAL REGULATOR GALS"/>
    <property type="match status" value="1"/>
</dbReference>
<accession>A0A9D1SP89</accession>
<dbReference type="PROSITE" id="PS50932">
    <property type="entry name" value="HTH_LACI_2"/>
    <property type="match status" value="1"/>
</dbReference>
<protein>
    <submittedName>
        <fullName evidence="5">LacI family DNA-binding transcriptional regulator</fullName>
    </submittedName>
</protein>
<dbReference type="SMART" id="SM00354">
    <property type="entry name" value="HTH_LACI"/>
    <property type="match status" value="1"/>
</dbReference>
<dbReference type="SUPFAM" id="SSF53822">
    <property type="entry name" value="Periplasmic binding protein-like I"/>
    <property type="match status" value="1"/>
</dbReference>
<keyword evidence="3" id="KW-0804">Transcription</keyword>
<dbReference type="EMBL" id="DVNM01000041">
    <property type="protein sequence ID" value="HIU69693.1"/>
    <property type="molecule type" value="Genomic_DNA"/>
</dbReference>
<dbReference type="GO" id="GO:0000976">
    <property type="term" value="F:transcription cis-regulatory region binding"/>
    <property type="evidence" value="ECO:0007669"/>
    <property type="project" value="TreeGrafter"/>
</dbReference>
<organism evidence="5 6">
    <name type="scientific">Candidatus Scybalenecus merdavium</name>
    <dbReference type="NCBI Taxonomy" id="2840939"/>
    <lineage>
        <taxon>Bacteria</taxon>
        <taxon>Bacillati</taxon>
        <taxon>Bacillota</taxon>
        <taxon>Clostridia</taxon>
        <taxon>Eubacteriales</taxon>
        <taxon>Oscillospiraceae</taxon>
        <taxon>Oscillospiraceae incertae sedis</taxon>
        <taxon>Candidatus Scybalenecus</taxon>
    </lineage>
</organism>
<dbReference type="InterPro" id="IPR028082">
    <property type="entry name" value="Peripla_BP_I"/>
</dbReference>
<dbReference type="InterPro" id="IPR046335">
    <property type="entry name" value="LacI/GalR-like_sensor"/>
</dbReference>
<dbReference type="PANTHER" id="PTHR30146">
    <property type="entry name" value="LACI-RELATED TRANSCRIPTIONAL REPRESSOR"/>
    <property type="match status" value="1"/>
</dbReference>
<evidence type="ECO:0000256" key="2">
    <source>
        <dbReference type="ARBA" id="ARBA00023125"/>
    </source>
</evidence>
<evidence type="ECO:0000256" key="1">
    <source>
        <dbReference type="ARBA" id="ARBA00023015"/>
    </source>
</evidence>
<dbReference type="Gene3D" id="1.10.260.40">
    <property type="entry name" value="lambda repressor-like DNA-binding domains"/>
    <property type="match status" value="1"/>
</dbReference>
<evidence type="ECO:0000256" key="3">
    <source>
        <dbReference type="ARBA" id="ARBA00023163"/>
    </source>
</evidence>
<dbReference type="SUPFAM" id="SSF47413">
    <property type="entry name" value="lambda repressor-like DNA-binding domains"/>
    <property type="match status" value="1"/>
</dbReference>
<keyword evidence="2 5" id="KW-0238">DNA-binding</keyword>
<name>A0A9D1SP89_9FIRM</name>
<evidence type="ECO:0000313" key="6">
    <source>
        <dbReference type="Proteomes" id="UP000824125"/>
    </source>
</evidence>
<dbReference type="Proteomes" id="UP000824125">
    <property type="component" value="Unassembled WGS sequence"/>
</dbReference>
<evidence type="ECO:0000313" key="5">
    <source>
        <dbReference type="EMBL" id="HIU69693.1"/>
    </source>
</evidence>
<keyword evidence="1" id="KW-0805">Transcription regulation</keyword>
<dbReference type="AlphaFoldDB" id="A0A9D1SP89"/>
<proteinExistence type="predicted"/>
<dbReference type="CDD" id="cd01392">
    <property type="entry name" value="HTH_LacI"/>
    <property type="match status" value="1"/>
</dbReference>
<comment type="caution">
    <text evidence="5">The sequence shown here is derived from an EMBL/GenBank/DDBJ whole genome shotgun (WGS) entry which is preliminary data.</text>
</comment>
<dbReference type="Pfam" id="PF13377">
    <property type="entry name" value="Peripla_BP_3"/>
    <property type="match status" value="1"/>
</dbReference>
<dbReference type="Pfam" id="PF00356">
    <property type="entry name" value="LacI"/>
    <property type="match status" value="1"/>
</dbReference>
<evidence type="ECO:0000259" key="4">
    <source>
        <dbReference type="PROSITE" id="PS50932"/>
    </source>
</evidence>
<sequence>MQVDIKFIAKMAGTSPATVSRVLNGTKPVSPALKKKVIDAVEKYNYRPNITARSLILRKSNLIGVLVPNVSVTFHAAMTAAIESEAERNGYHVLVCNISDNFEKEKQTFKMLCGRLVDGIILLHENTPEQIQALTDISDIPLVLGGIHIPDCSLPCAAIDDEQAAFDATDALLQKEITQVAGLFNNCYSLGTLRLQGFKRALKAHGISADDEWIYFDDCTLQGGECTAERIMQGKELPQALFCVSDEMAAGAIHRFLDSGVRVPQDIGVMGFDNISTAQILRPKLSTVAQPIEEIGASSVRLLVDQIENKNSAPSNITLAHQVILRASTGD</sequence>
<dbReference type="InterPro" id="IPR000843">
    <property type="entry name" value="HTH_LacI"/>
</dbReference>